<sequence>MLFENCKEKALVTLEEAIEPIAFCVPEVKKMADEAKTISDALSMCDLPVDQVSSIILYTMEAKAHEESVYYVLNQELRKKNLQELEPWLLYLRLILTALAHIPSSSKTIYCGVTQDLRKEYQKGKTLFWWQFSSCTVSLHVLQNELFLGRKGPRTLFTIECNSGKDIRNYFKYQVEDEILLPAARQFKVISCLEQDEGHCLVQLKEIQCAFELDYFGPKPIFPPKPIADILQHILYDAVCFVLKTRDEKNVTLAKTKGIWATSQHNQRKLNRAFKDHRNVLLFLSVTKSDRFQGIARLSSQSRHTDEEIAWIFHQGRKHVTNVFNIDWITCEMLRFCNIEHLLNSLDKNKPVTMSSDGQEIELDCAKALCCLFRSDPNIDIMPIVTKAISHSAQDKQQSDPSSAKNPVPAELDHFDKANVHENPQIFEKNTIFIRGLPLDMTEQCVLHTLFGEFSTVGQIKRNEKTNQLCINLRKTGKKKLRLTGNATITFEAKESVRKAIEEYNGHAEDSTTKSTNVQRLPHTLIHDNNDDEWDLHEQSLVDTDVITIVDVLENSTSCVTLDLRRNNITEAGVAHLAKLLSKNQKLEELLLNFNKIDDHGLGRLCDVLTDKNSSLELLYINGNNITNTGAEKLAEMLKKNKTLTDLSVGHNNISDMGVKDLCNTLCGENKTLKNLYLNSNRITDDSVDSIVQMLGVNKALERLELGDNQLLFDRDGKIRKAAEQRRLNGQNFLLVMLKMNI</sequence>
<dbReference type="InterPro" id="IPR007275">
    <property type="entry name" value="YTH_domain"/>
</dbReference>
<dbReference type="InterPro" id="IPR000768">
    <property type="entry name" value="ART"/>
</dbReference>
<keyword evidence="6" id="KW-0548">Nucleotidyltransferase</keyword>
<evidence type="ECO:0000259" key="13">
    <source>
        <dbReference type="PROSITE" id="PS50882"/>
    </source>
</evidence>
<dbReference type="Gene3D" id="3.80.10.10">
    <property type="entry name" value="Ribonuclease Inhibitor"/>
    <property type="match status" value="1"/>
</dbReference>
<feature type="region of interest" description="Disordered" evidence="11">
    <location>
        <begin position="390"/>
        <end position="410"/>
    </location>
</feature>
<evidence type="ECO:0000313" key="14">
    <source>
        <dbReference type="EMBL" id="CAF3959390.1"/>
    </source>
</evidence>
<evidence type="ECO:0000256" key="11">
    <source>
        <dbReference type="SAM" id="MobiDB-lite"/>
    </source>
</evidence>
<evidence type="ECO:0000256" key="3">
    <source>
        <dbReference type="ARBA" id="ARBA00022614"/>
    </source>
</evidence>
<keyword evidence="2" id="KW-0343">GTPase activation</keyword>
<dbReference type="EMBL" id="CAJOBB010002330">
    <property type="protein sequence ID" value="CAF3959390.1"/>
    <property type="molecule type" value="Genomic_DNA"/>
</dbReference>
<organism evidence="14 15">
    <name type="scientific">Adineta steineri</name>
    <dbReference type="NCBI Taxonomy" id="433720"/>
    <lineage>
        <taxon>Eukaryota</taxon>
        <taxon>Metazoa</taxon>
        <taxon>Spiralia</taxon>
        <taxon>Gnathifera</taxon>
        <taxon>Rotifera</taxon>
        <taxon>Eurotatoria</taxon>
        <taxon>Bdelloidea</taxon>
        <taxon>Adinetida</taxon>
        <taxon>Adinetidae</taxon>
        <taxon>Adineta</taxon>
    </lineage>
</organism>
<dbReference type="AlphaFoldDB" id="A0A819L3C4"/>
<dbReference type="GO" id="GO:0005634">
    <property type="term" value="C:nucleus"/>
    <property type="evidence" value="ECO:0007669"/>
    <property type="project" value="TreeGrafter"/>
</dbReference>
<dbReference type="GO" id="GO:0016779">
    <property type="term" value="F:nucleotidyltransferase activity"/>
    <property type="evidence" value="ECO:0007669"/>
    <property type="project" value="UniProtKB-KW"/>
</dbReference>
<dbReference type="SMART" id="SM00368">
    <property type="entry name" value="LRR_RI"/>
    <property type="match status" value="5"/>
</dbReference>
<dbReference type="Pfam" id="PF04146">
    <property type="entry name" value="YTH"/>
    <property type="match status" value="1"/>
</dbReference>
<protein>
    <recommendedName>
        <fullName evidence="10">NAD(P)(+)--arginine ADP-ribosyltransferase</fullName>
        <ecNumber evidence="10">2.4.2.31</ecNumber>
    </recommendedName>
    <alternativeName>
        <fullName evidence="10">Mono(ADP-ribosyl)transferase</fullName>
    </alternativeName>
</protein>
<keyword evidence="10" id="KW-0521">NADP</keyword>
<dbReference type="SUPFAM" id="SSF54928">
    <property type="entry name" value="RNA-binding domain, RBD"/>
    <property type="match status" value="1"/>
</dbReference>
<evidence type="ECO:0000256" key="1">
    <source>
        <dbReference type="ARBA" id="ARBA00009558"/>
    </source>
</evidence>
<proteinExistence type="inferred from homology"/>
<dbReference type="GO" id="GO:0006913">
    <property type="term" value="P:nucleocytoplasmic transport"/>
    <property type="evidence" value="ECO:0007669"/>
    <property type="project" value="TreeGrafter"/>
</dbReference>
<accession>A0A819L3C4</accession>
<dbReference type="EC" id="2.4.2.31" evidence="10"/>
<keyword evidence="4 10" id="KW-0328">Glycosyltransferase</keyword>
<dbReference type="SUPFAM" id="SSF52047">
    <property type="entry name" value="RNI-like"/>
    <property type="match status" value="1"/>
</dbReference>
<dbReference type="GO" id="GO:0106274">
    <property type="term" value="F:NAD+-protein-arginine ADP-ribosyltransferase activity"/>
    <property type="evidence" value="ECO:0007669"/>
    <property type="project" value="UniProtKB-EC"/>
</dbReference>
<evidence type="ECO:0000256" key="10">
    <source>
        <dbReference type="RuleBase" id="RU361228"/>
    </source>
</evidence>
<evidence type="ECO:0000256" key="2">
    <source>
        <dbReference type="ARBA" id="ARBA00022468"/>
    </source>
</evidence>
<comment type="similarity">
    <text evidence="1 10">Belongs to the Arg-specific ADP-ribosyltransferase family.</text>
</comment>
<dbReference type="PROSITE" id="PS51996">
    <property type="entry name" value="TR_MART"/>
    <property type="match status" value="1"/>
</dbReference>
<evidence type="ECO:0000256" key="8">
    <source>
        <dbReference type="ARBA" id="ARBA00047597"/>
    </source>
</evidence>
<dbReference type="InterPro" id="IPR000504">
    <property type="entry name" value="RRM_dom"/>
</dbReference>
<evidence type="ECO:0000259" key="12">
    <source>
        <dbReference type="PROSITE" id="PS50102"/>
    </source>
</evidence>
<feature type="domain" description="YTH" evidence="13">
    <location>
        <begin position="238"/>
        <end position="373"/>
    </location>
</feature>
<dbReference type="GO" id="GO:0005829">
    <property type="term" value="C:cytosol"/>
    <property type="evidence" value="ECO:0007669"/>
    <property type="project" value="TreeGrafter"/>
</dbReference>
<comment type="catalytic activity">
    <reaction evidence="8 10">
        <text>L-arginyl-[protein] + NAD(+) = N(omega)-(ADP-D-ribosyl)-L-arginyl-[protein] + nicotinamide + H(+)</text>
        <dbReference type="Rhea" id="RHEA:19149"/>
        <dbReference type="Rhea" id="RHEA-COMP:10532"/>
        <dbReference type="Rhea" id="RHEA-COMP:15087"/>
        <dbReference type="ChEBI" id="CHEBI:15378"/>
        <dbReference type="ChEBI" id="CHEBI:17154"/>
        <dbReference type="ChEBI" id="CHEBI:29965"/>
        <dbReference type="ChEBI" id="CHEBI:57540"/>
        <dbReference type="ChEBI" id="CHEBI:142554"/>
        <dbReference type="EC" id="2.4.2.31"/>
    </reaction>
</comment>
<evidence type="ECO:0000256" key="9">
    <source>
        <dbReference type="PROSITE-ProRule" id="PRU00176"/>
    </source>
</evidence>
<dbReference type="Gene3D" id="3.10.590.10">
    <property type="entry name" value="ph1033 like domains"/>
    <property type="match status" value="1"/>
</dbReference>
<dbReference type="GO" id="GO:0005096">
    <property type="term" value="F:GTPase activator activity"/>
    <property type="evidence" value="ECO:0007669"/>
    <property type="project" value="UniProtKB-KW"/>
</dbReference>
<dbReference type="InterPro" id="IPR027038">
    <property type="entry name" value="RanGap"/>
</dbReference>
<dbReference type="PANTHER" id="PTHR24113:SF12">
    <property type="entry name" value="RAN GTPASE-ACTIVATING PROTEIN 1"/>
    <property type="match status" value="1"/>
</dbReference>
<dbReference type="PROSITE" id="PS50882">
    <property type="entry name" value="YTH"/>
    <property type="match status" value="1"/>
</dbReference>
<evidence type="ECO:0000256" key="6">
    <source>
        <dbReference type="ARBA" id="ARBA00022695"/>
    </source>
</evidence>
<dbReference type="InterPro" id="IPR035979">
    <property type="entry name" value="RBD_domain_sf"/>
</dbReference>
<dbReference type="PROSITE" id="PS50102">
    <property type="entry name" value="RRM"/>
    <property type="match status" value="1"/>
</dbReference>
<dbReference type="InterPro" id="IPR001611">
    <property type="entry name" value="Leu-rich_rpt"/>
</dbReference>
<dbReference type="CDD" id="cd21134">
    <property type="entry name" value="YTH"/>
    <property type="match status" value="1"/>
</dbReference>
<gene>
    <name evidence="14" type="ORF">KXQ929_LOCUS26100</name>
</gene>
<dbReference type="SUPFAM" id="SSF56399">
    <property type="entry name" value="ADP-ribosylation"/>
    <property type="match status" value="1"/>
</dbReference>
<dbReference type="PANTHER" id="PTHR24113">
    <property type="entry name" value="RAN GTPASE-ACTIVATING PROTEIN 1"/>
    <property type="match status" value="1"/>
</dbReference>
<dbReference type="Gene3D" id="3.30.70.330">
    <property type="match status" value="1"/>
</dbReference>
<name>A0A819L3C4_9BILA</name>
<feature type="domain" description="RRM" evidence="12">
    <location>
        <begin position="430"/>
        <end position="523"/>
    </location>
</feature>
<dbReference type="Pfam" id="PF01129">
    <property type="entry name" value="ART"/>
    <property type="match status" value="1"/>
</dbReference>
<evidence type="ECO:0000256" key="5">
    <source>
        <dbReference type="ARBA" id="ARBA00022679"/>
    </source>
</evidence>
<dbReference type="Gene3D" id="3.90.176.10">
    <property type="entry name" value="Toxin ADP-ribosyltransferase, Chain A, domain 1"/>
    <property type="match status" value="1"/>
</dbReference>
<evidence type="ECO:0000256" key="4">
    <source>
        <dbReference type="ARBA" id="ARBA00022676"/>
    </source>
</evidence>
<evidence type="ECO:0000313" key="15">
    <source>
        <dbReference type="Proteomes" id="UP000663868"/>
    </source>
</evidence>
<comment type="caution">
    <text evidence="14">The sequence shown here is derived from an EMBL/GenBank/DDBJ whole genome shotgun (WGS) entry which is preliminary data.</text>
</comment>
<dbReference type="InterPro" id="IPR012677">
    <property type="entry name" value="Nucleotide-bd_a/b_plait_sf"/>
</dbReference>
<keyword evidence="5 10" id="KW-0808">Transferase</keyword>
<dbReference type="Pfam" id="PF13516">
    <property type="entry name" value="LRR_6"/>
    <property type="match status" value="4"/>
</dbReference>
<keyword evidence="10" id="KW-0520">NAD</keyword>
<keyword evidence="9" id="KW-0694">RNA-binding</keyword>
<dbReference type="GO" id="GO:0031267">
    <property type="term" value="F:small GTPase binding"/>
    <property type="evidence" value="ECO:0007669"/>
    <property type="project" value="TreeGrafter"/>
</dbReference>
<dbReference type="InterPro" id="IPR032675">
    <property type="entry name" value="LRR_dom_sf"/>
</dbReference>
<dbReference type="GO" id="GO:0003723">
    <property type="term" value="F:RNA binding"/>
    <property type="evidence" value="ECO:0007669"/>
    <property type="project" value="UniProtKB-UniRule"/>
</dbReference>
<keyword evidence="3" id="KW-0433">Leucine-rich repeat</keyword>
<keyword evidence="7" id="KW-0677">Repeat</keyword>
<evidence type="ECO:0000256" key="7">
    <source>
        <dbReference type="ARBA" id="ARBA00022737"/>
    </source>
</evidence>
<reference evidence="14" key="1">
    <citation type="submission" date="2021-02" db="EMBL/GenBank/DDBJ databases">
        <authorList>
            <person name="Nowell W R."/>
        </authorList>
    </citation>
    <scope>NUCLEOTIDE SEQUENCE</scope>
</reference>
<dbReference type="GO" id="GO:0048471">
    <property type="term" value="C:perinuclear region of cytoplasm"/>
    <property type="evidence" value="ECO:0007669"/>
    <property type="project" value="TreeGrafter"/>
</dbReference>
<dbReference type="Proteomes" id="UP000663868">
    <property type="component" value="Unassembled WGS sequence"/>
</dbReference>